<feature type="compositionally biased region" description="Low complexity" evidence="1">
    <location>
        <begin position="61"/>
        <end position="72"/>
    </location>
</feature>
<evidence type="ECO:0000313" key="4">
    <source>
        <dbReference type="Proteomes" id="UP000231655"/>
    </source>
</evidence>
<proteinExistence type="predicted"/>
<sequence length="146" mass="15447">MLEMPTQARPLFAPEMRHNPVETEAERPSSHRPPTEEHPLPEPAQGEAVDLQPAPLPEPAPVAEEQAQPQVETAGEANPEGAIALPGAALAEAPVAPSRLDAMSLFQGMLAEATRSGVNVPGTSMHIYALVQQLSQLVQSELELAA</sequence>
<keyword evidence="5" id="KW-1185">Reference proteome</keyword>
<evidence type="ECO:0000313" key="2">
    <source>
        <dbReference type="EMBL" id="PJE30852.1"/>
    </source>
</evidence>
<gene>
    <name evidence="2" type="ORF">CVM39_05255</name>
    <name evidence="3" type="ORF">SAMN06297129_3382</name>
</gene>
<reference evidence="3 4" key="1">
    <citation type="submission" date="2017-09" db="EMBL/GenBank/DDBJ databases">
        <authorList>
            <person name="Ehlers B."/>
            <person name="Leendertz F.H."/>
        </authorList>
    </citation>
    <scope>NUCLEOTIDE SEQUENCE [LARGE SCALE GENOMIC DNA]</scope>
    <source>
        <strain evidence="3 4">CGMCC 1.12662</strain>
    </source>
</reference>
<feature type="region of interest" description="Disordered" evidence="1">
    <location>
        <begin position="1"/>
        <end position="80"/>
    </location>
</feature>
<dbReference type="Proteomes" id="UP000231702">
    <property type="component" value="Unassembled WGS sequence"/>
</dbReference>
<protein>
    <submittedName>
        <fullName evidence="3">Uncharacterized protein</fullName>
    </submittedName>
</protein>
<accession>A0A285JDF2</accession>
<dbReference type="RefSeq" id="WP_097147079.1">
    <property type="nucleotide sequence ID" value="NZ_OBEA01000007.1"/>
</dbReference>
<name>A0A285JDF2_9RHOB</name>
<dbReference type="EMBL" id="OBEA01000007">
    <property type="protein sequence ID" value="SNY57426.1"/>
    <property type="molecule type" value="Genomic_DNA"/>
</dbReference>
<feature type="compositionally biased region" description="Basic and acidic residues" evidence="1">
    <location>
        <begin position="15"/>
        <end position="40"/>
    </location>
</feature>
<dbReference type="EMBL" id="PGTD01000012">
    <property type="protein sequence ID" value="PJE30852.1"/>
    <property type="molecule type" value="Genomic_DNA"/>
</dbReference>
<organism evidence="3 4">
    <name type="scientific">Pseudooceanicola antarcticus</name>
    <dbReference type="NCBI Taxonomy" id="1247613"/>
    <lineage>
        <taxon>Bacteria</taxon>
        <taxon>Pseudomonadati</taxon>
        <taxon>Pseudomonadota</taxon>
        <taxon>Alphaproteobacteria</taxon>
        <taxon>Rhodobacterales</taxon>
        <taxon>Paracoccaceae</taxon>
        <taxon>Pseudooceanicola</taxon>
    </lineage>
</organism>
<dbReference type="OrthoDB" id="7877204at2"/>
<evidence type="ECO:0000313" key="5">
    <source>
        <dbReference type="Proteomes" id="UP000231702"/>
    </source>
</evidence>
<reference evidence="2 5" key="2">
    <citation type="journal article" date="2018" name="Int. J. Syst. Evol. Microbiol.">
        <title>Pseudooceanicola lipolyticus sp. nov., a marine alphaproteobacterium, reclassification of Oceanicola flagellatus as Pseudooceanicola flagellatus comb. nov. and emended description of the genus Pseudooceanicola.</title>
        <authorList>
            <person name="Huang M.-M."/>
            <person name="Guo L.-L."/>
            <person name="Wu Y.-H."/>
            <person name="Lai Q.-L."/>
            <person name="Shao Z.-Z."/>
            <person name="Wang C.-S."/>
            <person name="Wu M."/>
            <person name="Xu X.-W."/>
        </authorList>
    </citation>
    <scope>NUCLEOTIDE SEQUENCE [LARGE SCALE GENOMIC DNA]</scope>
    <source>
        <strain evidence="2 5">Ar-45</strain>
    </source>
</reference>
<evidence type="ECO:0000313" key="3">
    <source>
        <dbReference type="EMBL" id="SNY57426.1"/>
    </source>
</evidence>
<evidence type="ECO:0000256" key="1">
    <source>
        <dbReference type="SAM" id="MobiDB-lite"/>
    </source>
</evidence>
<dbReference type="AlphaFoldDB" id="A0A285JDF2"/>
<dbReference type="Proteomes" id="UP000231655">
    <property type="component" value="Unassembled WGS sequence"/>
</dbReference>